<dbReference type="GO" id="GO:0003677">
    <property type="term" value="F:DNA binding"/>
    <property type="evidence" value="ECO:0007669"/>
    <property type="project" value="InterPro"/>
</dbReference>
<organism evidence="4 5">
    <name type="scientific">Bacillus aquiflavi</name>
    <dbReference type="NCBI Taxonomy" id="2672567"/>
    <lineage>
        <taxon>Bacteria</taxon>
        <taxon>Bacillati</taxon>
        <taxon>Bacillota</taxon>
        <taxon>Bacilli</taxon>
        <taxon>Bacillales</taxon>
        <taxon>Bacillaceae</taxon>
        <taxon>Bacillus</taxon>
    </lineage>
</organism>
<dbReference type="InterPro" id="IPR052933">
    <property type="entry name" value="DNA_Protect_Modify"/>
</dbReference>
<keyword evidence="4" id="KW-0489">Methyltransferase</keyword>
<evidence type="ECO:0000259" key="2">
    <source>
        <dbReference type="Pfam" id="PF21106"/>
    </source>
</evidence>
<dbReference type="InterPro" id="IPR003356">
    <property type="entry name" value="DNA_methylase_A-5"/>
</dbReference>
<dbReference type="Proteomes" id="UP000570010">
    <property type="component" value="Unassembled WGS sequence"/>
</dbReference>
<protein>
    <submittedName>
        <fullName evidence="4">Class I SAM-dependent methyltransferase</fullName>
    </submittedName>
</protein>
<evidence type="ECO:0000313" key="6">
    <source>
        <dbReference type="Proteomes" id="UP000570010"/>
    </source>
</evidence>
<reference evidence="4 5" key="1">
    <citation type="submission" date="2020-02" db="EMBL/GenBank/DDBJ databases">
        <title>Bacillus aquiflavi sp. nov., isolated from yellow water of strong flavor Chinese baijiu in Yibin region of China.</title>
        <authorList>
            <person name="Xie J."/>
        </authorList>
    </citation>
    <scope>NUCLEOTIDE SEQUENCE [LARGE SCALE GENOMIC DNA]</scope>
    <source>
        <strain evidence="4 5">3H-10</strain>
    </source>
</reference>
<evidence type="ECO:0000313" key="3">
    <source>
        <dbReference type="EMBL" id="MBA4537958.1"/>
    </source>
</evidence>
<dbReference type="GO" id="GO:0008170">
    <property type="term" value="F:N-methyltransferase activity"/>
    <property type="evidence" value="ECO:0007669"/>
    <property type="project" value="InterPro"/>
</dbReference>
<evidence type="ECO:0000259" key="1">
    <source>
        <dbReference type="Pfam" id="PF02384"/>
    </source>
</evidence>
<dbReference type="InterPro" id="IPR016843">
    <property type="entry name" value="S-AdoMet-dep_Ade-MeTrfase_prd"/>
</dbReference>
<dbReference type="AlphaFoldDB" id="A0A6B3W408"/>
<dbReference type="Pfam" id="PF21106">
    <property type="entry name" value="YtxK_like"/>
    <property type="match status" value="1"/>
</dbReference>
<feature type="domain" description="DNA methylase adenine-specific" evidence="1">
    <location>
        <begin position="97"/>
        <end position="311"/>
    </location>
</feature>
<dbReference type="Pfam" id="PF02384">
    <property type="entry name" value="N6_Mtase"/>
    <property type="match status" value="1"/>
</dbReference>
<dbReference type="GO" id="GO:0032259">
    <property type="term" value="P:methylation"/>
    <property type="evidence" value="ECO:0007669"/>
    <property type="project" value="UniProtKB-KW"/>
</dbReference>
<dbReference type="PRINTS" id="PR00507">
    <property type="entry name" value="N12N6MTFRASE"/>
</dbReference>
<dbReference type="PANTHER" id="PTHR41313:SF1">
    <property type="entry name" value="DNA METHYLASE ADENINE-SPECIFIC DOMAIN-CONTAINING PROTEIN"/>
    <property type="match status" value="1"/>
</dbReference>
<keyword evidence="4" id="KW-0808">Transferase</keyword>
<proteinExistence type="predicted"/>
<comment type="caution">
    <text evidence="4">The sequence shown here is derived from an EMBL/GenBank/DDBJ whole genome shotgun (WGS) entry which is preliminary data.</text>
</comment>
<evidence type="ECO:0000313" key="5">
    <source>
        <dbReference type="Proteomes" id="UP000472971"/>
    </source>
</evidence>
<feature type="domain" description="YtxK-like N-terminal helical" evidence="2">
    <location>
        <begin position="7"/>
        <end position="86"/>
    </location>
</feature>
<keyword evidence="5" id="KW-1185">Reference proteome</keyword>
<dbReference type="InterPro" id="IPR048375">
    <property type="entry name" value="YtxK-like_N"/>
</dbReference>
<dbReference type="Gene3D" id="3.40.50.150">
    <property type="entry name" value="Vaccinia Virus protein VP39"/>
    <property type="match status" value="1"/>
</dbReference>
<dbReference type="PIRSF" id="PIRSF026567">
    <property type="entry name" value="Adenine_mtase_bact_prd"/>
    <property type="match status" value="1"/>
</dbReference>
<reference evidence="3 6" key="2">
    <citation type="submission" date="2020-07" db="EMBL/GenBank/DDBJ databases">
        <authorList>
            <person name="Feng H."/>
        </authorList>
    </citation>
    <scope>NUCLEOTIDE SEQUENCE [LARGE SCALE GENOMIC DNA]</scope>
    <source>
        <strain evidence="6">s-12</strain>
        <strain evidence="3">S-12</strain>
    </source>
</reference>
<sequence>MSISPTEKLFSIFDQTALMLEKELSCSYLEAIAETGENLFHKAVLQDEISEITVKRIKKQYEQINLDSMTNEEIRKAYQLAILKGMKQQVQSNHQMTPDGVGMLVSYLVSKFMGACPRYRLLDPAIGTGNLLTTVLNGQTNKEIESIGIDIDDVLIKLAYVNANLQKHSIELFNQDSLELLFVDPVDVVVSDLPVGYYPNDLRASEFKLKADEGHSFAHHLFIEQSCRYVKPGGYLFFIIPNHMFKTSEAPKLHQFIQNNLIIQGLLQLPLSMFTNEQAGKSIFILQKNKEGIIPPKQVLLVDLPSFSNSKAIETILYKINNWFKENKQVN</sequence>
<dbReference type="RefSeq" id="WP_163242603.1">
    <property type="nucleotide sequence ID" value="NZ_JAAIWN010000029.1"/>
</dbReference>
<dbReference type="EMBL" id="JACEIO010000031">
    <property type="protein sequence ID" value="MBA4537958.1"/>
    <property type="molecule type" value="Genomic_DNA"/>
</dbReference>
<dbReference type="InterPro" id="IPR029063">
    <property type="entry name" value="SAM-dependent_MTases_sf"/>
</dbReference>
<dbReference type="PANTHER" id="PTHR41313">
    <property type="entry name" value="ADENINE-SPECIFIC METHYLTRANSFERASE"/>
    <property type="match status" value="1"/>
</dbReference>
<name>A0A6B3W408_9BACI</name>
<evidence type="ECO:0000313" key="4">
    <source>
        <dbReference type="EMBL" id="NEY82214.1"/>
    </source>
</evidence>
<accession>A0A6B3W408</accession>
<dbReference type="EMBL" id="JAAIWN010000029">
    <property type="protein sequence ID" value="NEY82214.1"/>
    <property type="molecule type" value="Genomic_DNA"/>
</dbReference>
<dbReference type="SUPFAM" id="SSF53335">
    <property type="entry name" value="S-adenosyl-L-methionine-dependent methyltransferases"/>
    <property type="match status" value="1"/>
</dbReference>
<dbReference type="CDD" id="cd02440">
    <property type="entry name" value="AdoMet_MTases"/>
    <property type="match status" value="1"/>
</dbReference>
<gene>
    <name evidence="4" type="ORF">G4D64_12040</name>
    <name evidence="3" type="ORF">H1Z61_12650</name>
</gene>
<dbReference type="Gene3D" id="1.10.150.470">
    <property type="match status" value="1"/>
</dbReference>
<dbReference type="Proteomes" id="UP000472971">
    <property type="component" value="Unassembled WGS sequence"/>
</dbReference>